<dbReference type="PANTHER" id="PTHR43576">
    <property type="entry name" value="ALPHA-L-ARABINOFURANOSIDASE C-RELATED"/>
    <property type="match status" value="1"/>
</dbReference>
<dbReference type="InterPro" id="IPR048758">
    <property type="entry name" value="CBM30"/>
</dbReference>
<evidence type="ECO:0000256" key="1">
    <source>
        <dbReference type="SAM" id="SignalP"/>
    </source>
</evidence>
<feature type="chain" id="PRO_5002108377" evidence="1">
    <location>
        <begin position="23"/>
        <end position="1061"/>
    </location>
</feature>
<dbReference type="Gene3D" id="3.20.20.80">
    <property type="entry name" value="Glycosidases"/>
    <property type="match status" value="1"/>
</dbReference>
<evidence type="ECO:0000259" key="3">
    <source>
        <dbReference type="Pfam" id="PF21582"/>
    </source>
</evidence>
<sequence>MIKQTLKVASVILLGVSVAAMAQPKKPKTVVYKFFDEQYRPGGFDYAYGGSSKGITITKDGGYKSKAALNIKLDPKEYSGASVCLYNEFFDLNKYMLDSKVEFMIKGKKGGEAVKIGLLDEEVSDGKKTQVVLPMNKYIEGGAVTTDWKKVSIPLVDFPDRGLYWDNTRKSEFPARIDWDKIAEIRFSIDKSGASDFEIWVDNIEIVKGNKKAAPKKQIVYWDENNDVIDGPKNPEKLDGKVKPVANGTFYSDGLKGFSYSYGGLSAQREAQSKTAGNKNVLALYIDNNDWSGVTYSLGEGKYIDLSKVRNKGGLYFWIKGKLGGEKVYVGILDNQGNDIKSQTKVSLNDWIAGAKVGTDWKLVKIPLKKFVDKGKAWDANKQAEVAKDVQWNKIQEIRFSVGKGENQGEPGKPAPVTIFVDQITFTETIDWVDPDIKWDNWKSKEADLVISDFEGKFAKDKWEPSFGPKSKAEIEMPYKSSKLDGNSLFIKHFEMSDWVDFVLDFTKNTAAHDAKLRDWTKHWGIMFDVYSERAWQSITVQIGDAGNELFVSNTGVPRGRTTVIVPFRTFSKFPYYQPPNAKENGVFDLKNVVSLDFKPGGEGSNGSFEIDNIKLTNQREVKAAARPAVVKVDVKGTGDVINPNISGGLFGINAALWDGDMLDNPKFKVQTRDFVKRINHGIIRYPGGLRADDDHWKEILDNHDWMVDTDEFLEWLKKTGSNAMFTVNFGSGTEQEAAAWVKHTNIDKKAGIKYWEIGNEVYGNWHPYYEKYGKDGGTIYGKRARKFIEAMKKVDPTIKVAVLGVLDGQWNDNVLKETGDIADGIIVHHYPQHFGEENDFAMLSAPQDLVPIYSRLHKLVDKWTKHFNKDKKFELWLTEWNSVDFNPGPQTIALENGLFVADYLAMLATENVDNAQYWDIHNDITPEGGDYGYLTRSAEDCMNCPRPSYWAFQMASDALRGKLLKTVITGDKESLITTYYTENGKKKSLLVINKSPYSDYELKLDIPGFKGKATVQTLDKSSEKLKEGWANDPSKKAKKGVDVSKPIKVGKRTITLITIE</sequence>
<dbReference type="Gene3D" id="2.60.120.430">
    <property type="entry name" value="Galactose-binding lectin"/>
    <property type="match status" value="3"/>
</dbReference>
<protein>
    <submittedName>
        <fullName evidence="4">Putative carbohydrate-binding protein</fullName>
    </submittedName>
</protein>
<dbReference type="SUPFAM" id="SSF49785">
    <property type="entry name" value="Galactose-binding domain-like"/>
    <property type="match status" value="3"/>
</dbReference>
<organism evidence="4">
    <name type="scientific">uncultured bacterium Ad_057_F22</name>
    <dbReference type="NCBI Taxonomy" id="1489292"/>
    <lineage>
        <taxon>Bacteria</taxon>
        <taxon>environmental samples</taxon>
    </lineage>
</organism>
<name>A0A0B4N0K4_9BACT</name>
<evidence type="ECO:0000313" key="4">
    <source>
        <dbReference type="EMBL" id="AIF25916.1"/>
    </source>
</evidence>
<dbReference type="PANTHER" id="PTHR43576:SF3">
    <property type="entry name" value="ALPHA-L-ARABINOFURANOSIDASE C"/>
    <property type="match status" value="1"/>
</dbReference>
<dbReference type="GO" id="GO:0008810">
    <property type="term" value="F:cellulase activity"/>
    <property type="evidence" value="ECO:0007669"/>
    <property type="project" value="InterPro"/>
</dbReference>
<dbReference type="EMBL" id="KJ631378">
    <property type="protein sequence ID" value="AIF25916.1"/>
    <property type="molecule type" value="Genomic_DNA"/>
</dbReference>
<feature type="domain" description="CBM11" evidence="2">
    <location>
        <begin position="450"/>
        <end position="617"/>
    </location>
</feature>
<dbReference type="Pfam" id="PF03425">
    <property type="entry name" value="CBM_11"/>
    <property type="match status" value="1"/>
</dbReference>
<dbReference type="AlphaFoldDB" id="A0A0B4N0K4"/>
<feature type="domain" description="Carbohydrate binding" evidence="3">
    <location>
        <begin position="288"/>
        <end position="387"/>
    </location>
</feature>
<evidence type="ECO:0000259" key="2">
    <source>
        <dbReference type="Pfam" id="PF03425"/>
    </source>
</evidence>
<feature type="signal peptide" evidence="1">
    <location>
        <begin position="1"/>
        <end position="22"/>
    </location>
</feature>
<proteinExistence type="predicted"/>
<accession>A0A0B4N0K4</accession>
<dbReference type="Pfam" id="PF21582">
    <property type="entry name" value="CBM30"/>
    <property type="match status" value="2"/>
</dbReference>
<keyword evidence="1" id="KW-0732">Signal</keyword>
<dbReference type="InterPro" id="IPR008979">
    <property type="entry name" value="Galactose-bd-like_sf"/>
</dbReference>
<feature type="domain" description="Carbohydrate binding" evidence="3">
    <location>
        <begin position="77"/>
        <end position="162"/>
    </location>
</feature>
<dbReference type="InterPro" id="IPR005087">
    <property type="entry name" value="CBM11"/>
</dbReference>
<dbReference type="InterPro" id="IPR017853">
    <property type="entry name" value="GH"/>
</dbReference>
<dbReference type="GO" id="GO:0030245">
    <property type="term" value="P:cellulose catabolic process"/>
    <property type="evidence" value="ECO:0007669"/>
    <property type="project" value="InterPro"/>
</dbReference>
<dbReference type="SUPFAM" id="SSF51445">
    <property type="entry name" value="(Trans)glycosidases"/>
    <property type="match status" value="1"/>
</dbReference>
<reference evidence="4" key="1">
    <citation type="submission" date="2014-03" db="EMBL/GenBank/DDBJ databases">
        <title>A sequence of cellulolytic fosmid clone of goat rumen metagenome.</title>
        <authorList>
            <person name="Lee K.-T."/>
            <person name="Kim J.-Y."/>
            <person name="Kim Y.-J."/>
            <person name="Ahn J.-H."/>
            <person name="Park M.-N."/>
            <person name="Kim J.-H."/>
            <person name="Kim T.-H."/>
        </authorList>
    </citation>
    <scope>NUCLEOTIDE SEQUENCE</scope>
</reference>